<organism evidence="2 3">
    <name type="scientific">Tamilnaduibacter salinus</name>
    <dbReference type="NCBI Taxonomy" id="1484056"/>
    <lineage>
        <taxon>Bacteria</taxon>
        <taxon>Pseudomonadati</taxon>
        <taxon>Pseudomonadota</taxon>
        <taxon>Gammaproteobacteria</taxon>
        <taxon>Pseudomonadales</taxon>
        <taxon>Marinobacteraceae</taxon>
        <taxon>Tamilnaduibacter</taxon>
    </lineage>
</organism>
<keyword evidence="3" id="KW-1185">Reference proteome</keyword>
<dbReference type="Pfam" id="PF12728">
    <property type="entry name" value="HTH_17"/>
    <property type="match status" value="1"/>
</dbReference>
<evidence type="ECO:0000259" key="1">
    <source>
        <dbReference type="Pfam" id="PF12728"/>
    </source>
</evidence>
<comment type="caution">
    <text evidence="2">The sequence shown here is derived from an EMBL/GenBank/DDBJ whole genome shotgun (WGS) entry which is preliminary data.</text>
</comment>
<dbReference type="EMBL" id="NMPM01000020">
    <property type="protein sequence ID" value="PAV26552.1"/>
    <property type="molecule type" value="Genomic_DNA"/>
</dbReference>
<name>A0A2A2I4N2_9GAMM</name>
<dbReference type="InterPro" id="IPR009061">
    <property type="entry name" value="DNA-bd_dom_put_sf"/>
</dbReference>
<dbReference type="Gene3D" id="1.10.238.160">
    <property type="match status" value="1"/>
</dbReference>
<dbReference type="RefSeq" id="WP_095610355.1">
    <property type="nucleotide sequence ID" value="NZ_NMPM01000020.1"/>
</dbReference>
<evidence type="ECO:0000313" key="2">
    <source>
        <dbReference type="EMBL" id="PAV26552.1"/>
    </source>
</evidence>
<proteinExistence type="predicted"/>
<dbReference type="AlphaFoldDB" id="A0A2A2I4N2"/>
<sequence>MYYNVHDIAERYGVARHTIWRWVKDGFFPRPYMLGTGTARWSEEDLRSFDEECATVVPKKAARILL</sequence>
<evidence type="ECO:0000313" key="3">
    <source>
        <dbReference type="Proteomes" id="UP000218332"/>
    </source>
</evidence>
<dbReference type="InterPro" id="IPR041657">
    <property type="entry name" value="HTH_17"/>
</dbReference>
<protein>
    <recommendedName>
        <fullName evidence="1">Helix-turn-helix domain-containing protein</fullName>
    </recommendedName>
</protein>
<feature type="domain" description="Helix-turn-helix" evidence="1">
    <location>
        <begin position="2"/>
        <end position="49"/>
    </location>
</feature>
<accession>A0A2A2I4N2</accession>
<reference evidence="2 3" key="1">
    <citation type="submission" date="2017-07" db="EMBL/GenBank/DDBJ databases">
        <title>Tamlnaduibacter salinus (Mi-7) genome sequencing.</title>
        <authorList>
            <person name="Verma A."/>
            <person name="Krishnamurthi S."/>
        </authorList>
    </citation>
    <scope>NUCLEOTIDE SEQUENCE [LARGE SCALE GENOMIC DNA]</scope>
    <source>
        <strain evidence="2 3">Mi-7</strain>
    </source>
</reference>
<gene>
    <name evidence="2" type="ORF">CF392_04920</name>
</gene>
<dbReference type="Proteomes" id="UP000218332">
    <property type="component" value="Unassembled WGS sequence"/>
</dbReference>
<dbReference type="SUPFAM" id="SSF46955">
    <property type="entry name" value="Putative DNA-binding domain"/>
    <property type="match status" value="1"/>
</dbReference>